<dbReference type="FunFam" id="3.30.360.10:FF:000008">
    <property type="entry name" value="Alpha-aminoadipic semialdehyde synthase, mitochondrial"/>
    <property type="match status" value="1"/>
</dbReference>
<dbReference type="AlphaFoldDB" id="A0A397W6W9"/>
<dbReference type="InterPro" id="IPR036291">
    <property type="entry name" value="NAD(P)-bd_dom_sf"/>
</dbReference>
<dbReference type="InterPro" id="IPR005097">
    <property type="entry name" value="Sacchrp_dh_NADP-bd"/>
</dbReference>
<dbReference type="STRING" id="44941.A0A397W6W9"/>
<dbReference type="GO" id="GO:0004753">
    <property type="term" value="F:saccharopine dehydrogenase activity"/>
    <property type="evidence" value="ECO:0007669"/>
    <property type="project" value="TreeGrafter"/>
</dbReference>
<gene>
    <name evidence="6" type="ORF">C2G38_1953877</name>
</gene>
<keyword evidence="1" id="KW-0521">NADP</keyword>
<name>A0A397W6W9_9GLOM</name>
<keyword evidence="7" id="KW-1185">Reference proteome</keyword>
<protein>
    <submittedName>
        <fullName evidence="6">Saccharopine dehydrogenase</fullName>
    </submittedName>
</protein>
<keyword evidence="2" id="KW-0560">Oxidoreductase</keyword>
<dbReference type="Pfam" id="PF16653">
    <property type="entry name" value="Sacchrp_dh_C"/>
    <property type="match status" value="1"/>
</dbReference>
<dbReference type="PANTHER" id="PTHR11133">
    <property type="entry name" value="SACCHAROPINE DEHYDROGENASE"/>
    <property type="match status" value="1"/>
</dbReference>
<accession>A0A397W6W9</accession>
<comment type="caution">
    <text evidence="6">The sequence shown here is derived from an EMBL/GenBank/DDBJ whole genome shotgun (WGS) entry which is preliminary data.</text>
</comment>
<dbReference type="EMBL" id="QKWP01000111">
    <property type="protein sequence ID" value="RIB27086.1"/>
    <property type="molecule type" value="Genomic_DNA"/>
</dbReference>
<organism evidence="6 7">
    <name type="scientific">Gigaspora rosea</name>
    <dbReference type="NCBI Taxonomy" id="44941"/>
    <lineage>
        <taxon>Eukaryota</taxon>
        <taxon>Fungi</taxon>
        <taxon>Fungi incertae sedis</taxon>
        <taxon>Mucoromycota</taxon>
        <taxon>Glomeromycotina</taxon>
        <taxon>Glomeromycetes</taxon>
        <taxon>Diversisporales</taxon>
        <taxon>Gigasporaceae</taxon>
        <taxon>Gigaspora</taxon>
    </lineage>
</organism>
<evidence type="ECO:0000313" key="6">
    <source>
        <dbReference type="EMBL" id="RIB27086.1"/>
    </source>
</evidence>
<dbReference type="Gene3D" id="3.30.360.10">
    <property type="entry name" value="Dihydrodipicolinate Reductase, domain 2"/>
    <property type="match status" value="1"/>
</dbReference>
<sequence length="498" mass="55449">MIIFFLQANRINKRPVTSITKRKNVLLLGSGFVSRPLVDYLARQKDLNLIIASNSRAEAATLTKNHKEIDIVDLDVQNKENLSKVIQGSDVVVSLIPANLHHIVAETCIKHKKNMVTASYISPEMKELDNKAKQAEIIVLNEIGVDPGIDHLSAMKIIDEVKAEGGEVTSFISWCGGLPAPESSDVPLIPLKYKFSWSPRGVLTAALNDAQFWMNGKQQKILGGELLKSHFPNVPIDSKFEFEGLANRDSLSYINTYGLAPLETKDAMLRGTLRYKGFSDLMYSFLKLGLLRTDPQDFFDYLLFGPSSKTNPTMESRISKIEEILNLPAESRNMLDIVVNALKGLSLLQDQHQATTNLIQPPKTGSLSPLDTFCILLQEKLKYNPGEKDLLVLYHEFEIKLKNGNKTTKTSTLITDGIFGSNENYTAMAKTVGLPVAIATEMIARGEIRDKGVLAPTLPQIYNPILEKLDSEGIKIKESTIEKGMREKLKWHGSGIWK</sequence>
<evidence type="ECO:0000256" key="3">
    <source>
        <dbReference type="ARBA" id="ARBA00023154"/>
    </source>
</evidence>
<dbReference type="PANTHER" id="PTHR11133:SF22">
    <property type="entry name" value="ALPHA-AMINOADIPIC SEMIALDEHYDE SYNTHASE, MITOCHONDRIAL"/>
    <property type="match status" value="1"/>
</dbReference>
<dbReference type="Gene3D" id="1.10.1870.10">
    <property type="entry name" value="Domain 3, Saccharopine reductase"/>
    <property type="match status" value="1"/>
</dbReference>
<dbReference type="Gene3D" id="3.40.50.720">
    <property type="entry name" value="NAD(P)-binding Rossmann-like Domain"/>
    <property type="match status" value="1"/>
</dbReference>
<dbReference type="GO" id="GO:0005737">
    <property type="term" value="C:cytoplasm"/>
    <property type="evidence" value="ECO:0007669"/>
    <property type="project" value="TreeGrafter"/>
</dbReference>
<dbReference type="SUPFAM" id="SSF55347">
    <property type="entry name" value="Glyceraldehyde-3-phosphate dehydrogenase-like, C-terminal domain"/>
    <property type="match status" value="1"/>
</dbReference>
<dbReference type="OrthoDB" id="10059875at2759"/>
<proteinExistence type="predicted"/>
<dbReference type="Pfam" id="PF03435">
    <property type="entry name" value="Sacchrp_dh_NADP"/>
    <property type="match status" value="1"/>
</dbReference>
<dbReference type="SUPFAM" id="SSF51735">
    <property type="entry name" value="NAD(P)-binding Rossmann-fold domains"/>
    <property type="match status" value="1"/>
</dbReference>
<dbReference type="InterPro" id="IPR051168">
    <property type="entry name" value="AASS"/>
</dbReference>
<evidence type="ECO:0000256" key="2">
    <source>
        <dbReference type="ARBA" id="ARBA00023002"/>
    </source>
</evidence>
<feature type="domain" description="Saccharopine dehydrogenase-like C-terminal" evidence="5">
    <location>
        <begin position="144"/>
        <end position="474"/>
    </location>
</feature>
<evidence type="ECO:0000313" key="7">
    <source>
        <dbReference type="Proteomes" id="UP000266673"/>
    </source>
</evidence>
<evidence type="ECO:0000259" key="4">
    <source>
        <dbReference type="Pfam" id="PF03435"/>
    </source>
</evidence>
<keyword evidence="3" id="KW-0457">Lysine biosynthesis</keyword>
<dbReference type="InterPro" id="IPR032095">
    <property type="entry name" value="Sacchrp_dh-like_C"/>
</dbReference>
<dbReference type="FunFam" id="3.40.50.720:FF:000072">
    <property type="entry name" value="Saccharopine dehydrogenase [NADP(+), L-glutamate-forming]"/>
    <property type="match status" value="1"/>
</dbReference>
<evidence type="ECO:0000259" key="5">
    <source>
        <dbReference type="Pfam" id="PF16653"/>
    </source>
</evidence>
<reference evidence="6 7" key="1">
    <citation type="submission" date="2018-06" db="EMBL/GenBank/DDBJ databases">
        <title>Comparative genomics reveals the genomic features of Rhizophagus irregularis, R. cerebriforme, R. diaphanum and Gigaspora rosea, and their symbiotic lifestyle signature.</title>
        <authorList>
            <person name="Morin E."/>
            <person name="San Clemente H."/>
            <person name="Chen E.C.H."/>
            <person name="De La Providencia I."/>
            <person name="Hainaut M."/>
            <person name="Kuo A."/>
            <person name="Kohler A."/>
            <person name="Murat C."/>
            <person name="Tang N."/>
            <person name="Roy S."/>
            <person name="Loubradou J."/>
            <person name="Henrissat B."/>
            <person name="Grigoriev I.V."/>
            <person name="Corradi N."/>
            <person name="Roux C."/>
            <person name="Martin F.M."/>
        </authorList>
    </citation>
    <scope>NUCLEOTIDE SEQUENCE [LARGE SCALE GENOMIC DNA]</scope>
    <source>
        <strain evidence="6 7">DAOM 194757</strain>
    </source>
</reference>
<keyword evidence="3" id="KW-0028">Amino-acid biosynthesis</keyword>
<feature type="domain" description="Saccharopine dehydrogenase NADP binding" evidence="4">
    <location>
        <begin position="25"/>
        <end position="139"/>
    </location>
</feature>
<dbReference type="GO" id="GO:0019878">
    <property type="term" value="P:lysine biosynthetic process via aminoadipic acid"/>
    <property type="evidence" value="ECO:0007669"/>
    <property type="project" value="TreeGrafter"/>
</dbReference>
<dbReference type="Proteomes" id="UP000266673">
    <property type="component" value="Unassembled WGS sequence"/>
</dbReference>
<evidence type="ECO:0000256" key="1">
    <source>
        <dbReference type="ARBA" id="ARBA00022857"/>
    </source>
</evidence>